<gene>
    <name evidence="8" type="ORF">M011DRAFT_398521</name>
</gene>
<protein>
    <recommendedName>
        <fullName evidence="7">Fe2OG dioxygenase domain-containing protein</fullName>
    </recommendedName>
</protein>
<evidence type="ECO:0000313" key="8">
    <source>
        <dbReference type="EMBL" id="KAF2749265.1"/>
    </source>
</evidence>
<dbReference type="InterPro" id="IPR045054">
    <property type="entry name" value="P4HA-like"/>
</dbReference>
<evidence type="ECO:0000256" key="3">
    <source>
        <dbReference type="ARBA" id="ARBA00022964"/>
    </source>
</evidence>
<feature type="transmembrane region" description="Helical" evidence="6">
    <location>
        <begin position="12"/>
        <end position="33"/>
    </location>
</feature>
<keyword evidence="6" id="KW-0812">Transmembrane</keyword>
<dbReference type="GO" id="GO:0004656">
    <property type="term" value="F:procollagen-proline 4-dioxygenase activity"/>
    <property type="evidence" value="ECO:0007669"/>
    <property type="project" value="TreeGrafter"/>
</dbReference>
<dbReference type="Proteomes" id="UP000799440">
    <property type="component" value="Unassembled WGS sequence"/>
</dbReference>
<dbReference type="PANTHER" id="PTHR10869">
    <property type="entry name" value="PROLYL 4-HYDROXYLASE ALPHA SUBUNIT"/>
    <property type="match status" value="1"/>
</dbReference>
<feature type="domain" description="Fe2OG dioxygenase" evidence="7">
    <location>
        <begin position="201"/>
        <end position="352"/>
    </location>
</feature>
<keyword evidence="5" id="KW-0408">Iron</keyword>
<keyword evidence="9" id="KW-1185">Reference proteome</keyword>
<dbReference type="GO" id="GO:0005783">
    <property type="term" value="C:endoplasmic reticulum"/>
    <property type="evidence" value="ECO:0007669"/>
    <property type="project" value="TreeGrafter"/>
</dbReference>
<dbReference type="SMART" id="SM00702">
    <property type="entry name" value="P4Hc"/>
    <property type="match status" value="1"/>
</dbReference>
<keyword evidence="2" id="KW-0479">Metal-binding</keyword>
<evidence type="ECO:0000259" key="7">
    <source>
        <dbReference type="PROSITE" id="PS51471"/>
    </source>
</evidence>
<dbReference type="OrthoDB" id="420380at2759"/>
<evidence type="ECO:0000256" key="6">
    <source>
        <dbReference type="SAM" id="Phobius"/>
    </source>
</evidence>
<dbReference type="PANTHER" id="PTHR10869:SF246">
    <property type="entry name" value="TRANSMEMBRANE PROLYL 4-HYDROXYLASE"/>
    <property type="match status" value="1"/>
</dbReference>
<dbReference type="Gene3D" id="2.60.120.620">
    <property type="entry name" value="q2cbj1_9rhob like domain"/>
    <property type="match status" value="1"/>
</dbReference>
<dbReference type="Pfam" id="PF13640">
    <property type="entry name" value="2OG-FeII_Oxy_3"/>
    <property type="match status" value="1"/>
</dbReference>
<accession>A0A6A6VFC4</accession>
<dbReference type="InterPro" id="IPR044862">
    <property type="entry name" value="Pro_4_hyd_alph_FE2OG_OXY"/>
</dbReference>
<evidence type="ECO:0000313" key="9">
    <source>
        <dbReference type="Proteomes" id="UP000799440"/>
    </source>
</evidence>
<dbReference type="InterPro" id="IPR005123">
    <property type="entry name" value="Oxoglu/Fe-dep_dioxygenase_dom"/>
</dbReference>
<sequence length="352" mass="38877">MASSSSSVSLSSVIQYTLFAVVAYFLAGAPYLAPLLSVIGVDEASFSSSSLSASSSEDVNTSNQGHQYAHYGRQDAHTGAKRDNLWQPGEGLVCEGEHGHGYKTYVLRRDPLVVYVEGFLSEAEREALLALSAPNWAPSTIWTAQTEHLDPKIRNSLRAPLNLTQPPTTPFPPTNPLTPSLLLPCLSHRAHTFQGSPPPLSIEQPLWTQKYLAPSGHYTYHYDFSDPGYVRGTAGRQAPKIQGRKSTFMVYVSASEDLQGGGTNFPRLEKPVGEWWCRFVYCDGVGDGEEEVPRDKEGQKVEGITFRPIPGNAVFWENLREDGNAYYETWHAGLPVTRGEKVGLNVWSWWEG</sequence>
<dbReference type="GO" id="GO:0005506">
    <property type="term" value="F:iron ion binding"/>
    <property type="evidence" value="ECO:0007669"/>
    <property type="project" value="InterPro"/>
</dbReference>
<dbReference type="PROSITE" id="PS51471">
    <property type="entry name" value="FE2OG_OXY"/>
    <property type="match status" value="1"/>
</dbReference>
<keyword evidence="4" id="KW-0560">Oxidoreductase</keyword>
<evidence type="ECO:0000256" key="5">
    <source>
        <dbReference type="ARBA" id="ARBA00023004"/>
    </source>
</evidence>
<name>A0A6A6VFC4_9PLEO</name>
<keyword evidence="3" id="KW-0223">Dioxygenase</keyword>
<reference evidence="8" key="1">
    <citation type="journal article" date="2020" name="Stud. Mycol.">
        <title>101 Dothideomycetes genomes: a test case for predicting lifestyles and emergence of pathogens.</title>
        <authorList>
            <person name="Haridas S."/>
            <person name="Albert R."/>
            <person name="Binder M."/>
            <person name="Bloem J."/>
            <person name="Labutti K."/>
            <person name="Salamov A."/>
            <person name="Andreopoulos B."/>
            <person name="Baker S."/>
            <person name="Barry K."/>
            <person name="Bills G."/>
            <person name="Bluhm B."/>
            <person name="Cannon C."/>
            <person name="Castanera R."/>
            <person name="Culley D."/>
            <person name="Daum C."/>
            <person name="Ezra D."/>
            <person name="Gonzalez J."/>
            <person name="Henrissat B."/>
            <person name="Kuo A."/>
            <person name="Liang C."/>
            <person name="Lipzen A."/>
            <person name="Lutzoni F."/>
            <person name="Magnuson J."/>
            <person name="Mondo S."/>
            <person name="Nolan M."/>
            <person name="Ohm R."/>
            <person name="Pangilinan J."/>
            <person name="Park H.-J."/>
            <person name="Ramirez L."/>
            <person name="Alfaro M."/>
            <person name="Sun H."/>
            <person name="Tritt A."/>
            <person name="Yoshinaga Y."/>
            <person name="Zwiers L.-H."/>
            <person name="Turgeon B."/>
            <person name="Goodwin S."/>
            <person name="Spatafora J."/>
            <person name="Crous P."/>
            <person name="Grigoriev I."/>
        </authorList>
    </citation>
    <scope>NUCLEOTIDE SEQUENCE</scope>
    <source>
        <strain evidence="8">CBS 119925</strain>
    </source>
</reference>
<evidence type="ECO:0000256" key="2">
    <source>
        <dbReference type="ARBA" id="ARBA00022723"/>
    </source>
</evidence>
<proteinExistence type="predicted"/>
<evidence type="ECO:0000256" key="1">
    <source>
        <dbReference type="ARBA" id="ARBA00001961"/>
    </source>
</evidence>
<keyword evidence="6" id="KW-0472">Membrane</keyword>
<dbReference type="InterPro" id="IPR006620">
    <property type="entry name" value="Pro_4_hyd_alph"/>
</dbReference>
<dbReference type="EMBL" id="MU006566">
    <property type="protein sequence ID" value="KAF2749265.1"/>
    <property type="molecule type" value="Genomic_DNA"/>
</dbReference>
<organism evidence="8 9">
    <name type="scientific">Sporormia fimetaria CBS 119925</name>
    <dbReference type="NCBI Taxonomy" id="1340428"/>
    <lineage>
        <taxon>Eukaryota</taxon>
        <taxon>Fungi</taxon>
        <taxon>Dikarya</taxon>
        <taxon>Ascomycota</taxon>
        <taxon>Pezizomycotina</taxon>
        <taxon>Dothideomycetes</taxon>
        <taxon>Pleosporomycetidae</taxon>
        <taxon>Pleosporales</taxon>
        <taxon>Sporormiaceae</taxon>
        <taxon>Sporormia</taxon>
    </lineage>
</organism>
<dbReference type="AlphaFoldDB" id="A0A6A6VFC4"/>
<comment type="cofactor">
    <cofactor evidence="1">
        <name>L-ascorbate</name>
        <dbReference type="ChEBI" id="CHEBI:38290"/>
    </cofactor>
</comment>
<evidence type="ECO:0000256" key="4">
    <source>
        <dbReference type="ARBA" id="ARBA00023002"/>
    </source>
</evidence>
<keyword evidence="6" id="KW-1133">Transmembrane helix</keyword>
<dbReference type="GO" id="GO:0031418">
    <property type="term" value="F:L-ascorbic acid binding"/>
    <property type="evidence" value="ECO:0007669"/>
    <property type="project" value="InterPro"/>
</dbReference>